<keyword evidence="1" id="KW-0472">Membrane</keyword>
<evidence type="ECO:0000313" key="3">
    <source>
        <dbReference type="Proteomes" id="UP000270296"/>
    </source>
</evidence>
<evidence type="ECO:0000256" key="1">
    <source>
        <dbReference type="SAM" id="Phobius"/>
    </source>
</evidence>
<name>A0A183IL57_9BILA</name>
<dbReference type="AlphaFoldDB" id="A0A183IL57"/>
<sequence>MCGKRAKNDQVWLIKVYEVASVSNASSGRAFTNNEDKPGEQRVAAVFMTVVEWTWTAYATVALVSTLTATSGALGYMMSELLKPRRLIDAGKHVLFVSAVCPPPADVDRSVGRSVDRLFAFVLYFFFLKCFLRGCVFHQHDDNFLPFSTVVRFLFPLTVVRHSDVFSPGTVRSLVLPPDFQKGRRRCGSTHIKRNYREVSRFTCCEIECVIISTDWDLRPGVLQTSYQLACSLLSFVTLTSPSEM</sequence>
<reference evidence="2 3" key="2">
    <citation type="submission" date="2018-11" db="EMBL/GenBank/DDBJ databases">
        <authorList>
            <consortium name="Pathogen Informatics"/>
        </authorList>
    </citation>
    <scope>NUCLEOTIDE SEQUENCE [LARGE SCALE GENOMIC DNA]</scope>
</reference>
<feature type="transmembrane region" description="Helical" evidence="1">
    <location>
        <begin position="55"/>
        <end position="77"/>
    </location>
</feature>
<dbReference type="EMBL" id="UZAM01008270">
    <property type="protein sequence ID" value="VDP04108.1"/>
    <property type="molecule type" value="Genomic_DNA"/>
</dbReference>
<organism evidence="4">
    <name type="scientific">Soboliphyme baturini</name>
    <dbReference type="NCBI Taxonomy" id="241478"/>
    <lineage>
        <taxon>Eukaryota</taxon>
        <taxon>Metazoa</taxon>
        <taxon>Ecdysozoa</taxon>
        <taxon>Nematoda</taxon>
        <taxon>Enoplea</taxon>
        <taxon>Dorylaimia</taxon>
        <taxon>Dioctophymatida</taxon>
        <taxon>Dioctophymatoidea</taxon>
        <taxon>Soboliphymatidae</taxon>
        <taxon>Soboliphyme</taxon>
    </lineage>
</organism>
<accession>A0A183IL57</accession>
<reference evidence="4" key="1">
    <citation type="submission" date="2016-06" db="UniProtKB">
        <authorList>
            <consortium name="WormBaseParasite"/>
        </authorList>
    </citation>
    <scope>IDENTIFICATION</scope>
</reference>
<keyword evidence="1" id="KW-1133">Transmembrane helix</keyword>
<keyword evidence="1" id="KW-0812">Transmembrane</keyword>
<dbReference type="WBParaSite" id="SBAD_0000454301-mRNA-1">
    <property type="protein sequence ID" value="SBAD_0000454301-mRNA-1"/>
    <property type="gene ID" value="SBAD_0000454301"/>
</dbReference>
<gene>
    <name evidence="2" type="ORF">SBAD_LOCUS4353</name>
</gene>
<evidence type="ECO:0000313" key="4">
    <source>
        <dbReference type="WBParaSite" id="SBAD_0000454301-mRNA-1"/>
    </source>
</evidence>
<proteinExistence type="predicted"/>
<protein>
    <submittedName>
        <fullName evidence="4">Transmembrane protein</fullName>
    </submittedName>
</protein>
<evidence type="ECO:0000313" key="2">
    <source>
        <dbReference type="EMBL" id="VDP04108.1"/>
    </source>
</evidence>
<dbReference type="Proteomes" id="UP000270296">
    <property type="component" value="Unassembled WGS sequence"/>
</dbReference>
<keyword evidence="3" id="KW-1185">Reference proteome</keyword>